<reference evidence="2 3" key="1">
    <citation type="submission" date="2011-04" db="EMBL/GenBank/DDBJ databases">
        <authorList>
            <person name="Muzny D."/>
            <person name="Qin X."/>
            <person name="Deng J."/>
            <person name="Jiang H."/>
            <person name="Liu Y."/>
            <person name="Qu J."/>
            <person name="Song X.-Z."/>
            <person name="Zhang L."/>
            <person name="Thornton R."/>
            <person name="Coyle M."/>
            <person name="Francisco L."/>
            <person name="Jackson L."/>
            <person name="Javaid M."/>
            <person name="Korchina V."/>
            <person name="Kovar C."/>
            <person name="Mata R."/>
            <person name="Mathew T."/>
            <person name="Ngo R."/>
            <person name="Nguyen L."/>
            <person name="Nguyen N."/>
            <person name="Okwuonu G."/>
            <person name="Ongeri F."/>
            <person name="Pham C."/>
            <person name="Simmons D."/>
            <person name="Wilczek-Boney K."/>
            <person name="Hale W."/>
            <person name="Jakkamsetti A."/>
            <person name="Pham P."/>
            <person name="Ruth R."/>
            <person name="San Lucas F."/>
            <person name="Warren J."/>
            <person name="Zhang J."/>
            <person name="Zhao Z."/>
            <person name="Zhou C."/>
            <person name="Zhu D."/>
            <person name="Lee S."/>
            <person name="Bess C."/>
            <person name="Blankenburg K."/>
            <person name="Forbes L."/>
            <person name="Fu Q."/>
            <person name="Gubbala S."/>
            <person name="Hirani K."/>
            <person name="Jayaseelan J.C."/>
            <person name="Lara F."/>
            <person name="Munidasa M."/>
            <person name="Palculict T."/>
            <person name="Patil S."/>
            <person name="Pu L.-L."/>
            <person name="Saada N."/>
            <person name="Tang L."/>
            <person name="Weissenberger G."/>
            <person name="Zhu Y."/>
            <person name="Hemphill L."/>
            <person name="Shang Y."/>
            <person name="Youmans B."/>
            <person name="Ayvaz T."/>
            <person name="Ross M."/>
            <person name="Santibanez J."/>
            <person name="Aqrawi P."/>
            <person name="Gross S."/>
            <person name="Joshi V."/>
            <person name="Fowler G."/>
            <person name="Nazareth L."/>
            <person name="Reid J."/>
            <person name="Worley K."/>
            <person name="Petrosino J."/>
            <person name="Highlander S."/>
            <person name="Gibbs R."/>
        </authorList>
    </citation>
    <scope>NUCLEOTIDE SEQUENCE [LARGE SCALE GENOMIC DNA]</scope>
    <source>
        <strain evidence="2 3">2681</strain>
    </source>
</reference>
<comment type="caution">
    <text evidence="2">The sequence shown here is derived from an EMBL/GenBank/DDBJ whole genome shotgun (WGS) entry which is preliminary data.</text>
</comment>
<organism evidence="2 3">
    <name type="scientific">Sporosarcina newyorkensis 2681</name>
    <dbReference type="NCBI Taxonomy" id="1027292"/>
    <lineage>
        <taxon>Bacteria</taxon>
        <taxon>Bacillati</taxon>
        <taxon>Bacillota</taxon>
        <taxon>Bacilli</taxon>
        <taxon>Bacillales</taxon>
        <taxon>Caryophanaceae</taxon>
        <taxon>Sporosarcina</taxon>
    </lineage>
</organism>
<keyword evidence="1" id="KW-1133">Transmembrane helix</keyword>
<dbReference type="STRING" id="759851.SAMN04244570_2852"/>
<name>F9DWD0_9BACL</name>
<sequence length="126" mass="14294">MKLLIRLVRNLIINTIERGFMVMGASIDIILMMAFLIFAYFLSQGKGAFLLSGYNTMPEEKKAKIDELELCKFMSKIMYGLSFCIGLFALSELLDQQILFVVGLTLFVLLVVFAVVYSNTGNRFKK</sequence>
<dbReference type="AlphaFoldDB" id="F9DWD0"/>
<evidence type="ECO:0000256" key="1">
    <source>
        <dbReference type="SAM" id="Phobius"/>
    </source>
</evidence>
<accession>F9DWD0</accession>
<evidence type="ECO:0000313" key="3">
    <source>
        <dbReference type="Proteomes" id="UP000005316"/>
    </source>
</evidence>
<dbReference type="Pfam" id="PF12650">
    <property type="entry name" value="DUF3784"/>
    <property type="match status" value="1"/>
</dbReference>
<dbReference type="EMBL" id="AFPZ01000099">
    <property type="protein sequence ID" value="EGQ21751.1"/>
    <property type="molecule type" value="Genomic_DNA"/>
</dbReference>
<proteinExistence type="predicted"/>
<dbReference type="HOGENOM" id="CLU_160574_1_0_9"/>
<evidence type="ECO:0008006" key="4">
    <source>
        <dbReference type="Google" id="ProtNLM"/>
    </source>
</evidence>
<keyword evidence="1" id="KW-0472">Membrane</keyword>
<keyword evidence="1" id="KW-0812">Transmembrane</keyword>
<feature type="transmembrane region" description="Helical" evidence="1">
    <location>
        <begin position="97"/>
        <end position="117"/>
    </location>
</feature>
<dbReference type="eggNOG" id="ENOG5032UZ0">
    <property type="taxonomic scope" value="Bacteria"/>
</dbReference>
<gene>
    <name evidence="2" type="ORF">HMPREF9372_3111</name>
</gene>
<evidence type="ECO:0000313" key="2">
    <source>
        <dbReference type="EMBL" id="EGQ21751.1"/>
    </source>
</evidence>
<dbReference type="InterPro" id="IPR017259">
    <property type="entry name" value="UCP037672"/>
</dbReference>
<protein>
    <recommendedName>
        <fullName evidence="4">DUF3784 domain-containing protein</fullName>
    </recommendedName>
</protein>
<feature type="transmembrane region" description="Helical" evidence="1">
    <location>
        <begin position="20"/>
        <end position="42"/>
    </location>
</feature>
<dbReference type="Proteomes" id="UP000005316">
    <property type="component" value="Unassembled WGS sequence"/>
</dbReference>